<reference evidence="1 2" key="1">
    <citation type="submission" date="2016-07" db="EMBL/GenBank/DDBJ databases">
        <title>Comparative genomics of the entomopathogenic fungus Beauveria bassiana.</title>
        <authorList>
            <person name="Valero Jimenez C.A."/>
            <person name="Zwaan B.J."/>
            <person name="Van Kan J.A."/>
            <person name="Takken W."/>
            <person name="Debets A.J."/>
            <person name="Schoustra S.E."/>
            <person name="Koenraadt C.J."/>
        </authorList>
    </citation>
    <scope>NUCLEOTIDE SEQUENCE [LARGE SCALE GENOMIC DNA]</scope>
    <source>
        <strain evidence="1 2">ARSEF 8028</strain>
    </source>
</reference>
<accession>A0A2S7YCC0</accession>
<dbReference type="Gene3D" id="3.40.50.300">
    <property type="entry name" value="P-loop containing nucleotide triphosphate hydrolases"/>
    <property type="match status" value="1"/>
</dbReference>
<dbReference type="PANTHER" id="PTHR36978:SF4">
    <property type="entry name" value="P-LOOP CONTAINING NUCLEOSIDE TRIPHOSPHATE HYDROLASE PROTEIN"/>
    <property type="match status" value="1"/>
</dbReference>
<sequence length="282" mass="32513">MQVVAQRQNHGQNTPTFSSHEGALSWLQPHRNKITYIALLKLGYIHTYHTMDAAFIRTRDCQTWLKWLKAKYDGVGRIPGREDFDILLGHCQAVCDMPAAYFAEELIQAYPDAKVILTIRDVDKWHQSVTRTLEVVDNSIVWAAIGFFARLLRMPNRWNWPMFQKLHQVLYDHDFPRNGKASFEAHYACVRALVPAERLLEYHVSEGWAPLCAFLGRPVPGDNDTPFINKTSEINDKLTIMHVVNLKAQGKRVLDICVFAALTWTVARTLRLVMERHNLSFL</sequence>
<dbReference type="OrthoDB" id="408152at2759"/>
<proteinExistence type="predicted"/>
<organism evidence="1 2">
    <name type="scientific">Beauveria bassiana</name>
    <name type="common">White muscardine disease fungus</name>
    <name type="synonym">Tritirachium shiotae</name>
    <dbReference type="NCBI Taxonomy" id="176275"/>
    <lineage>
        <taxon>Eukaryota</taxon>
        <taxon>Fungi</taxon>
        <taxon>Dikarya</taxon>
        <taxon>Ascomycota</taxon>
        <taxon>Pezizomycotina</taxon>
        <taxon>Sordariomycetes</taxon>
        <taxon>Hypocreomycetidae</taxon>
        <taxon>Hypocreales</taxon>
        <taxon>Cordycipitaceae</taxon>
        <taxon>Beauveria</taxon>
    </lineage>
</organism>
<dbReference type="EMBL" id="JRHA01000004">
    <property type="protein sequence ID" value="PQK13838.1"/>
    <property type="molecule type" value="Genomic_DNA"/>
</dbReference>
<dbReference type="SUPFAM" id="SSF52540">
    <property type="entry name" value="P-loop containing nucleoside triphosphate hydrolases"/>
    <property type="match status" value="1"/>
</dbReference>
<evidence type="ECO:0008006" key="3">
    <source>
        <dbReference type="Google" id="ProtNLM"/>
    </source>
</evidence>
<dbReference type="Proteomes" id="UP000237441">
    <property type="component" value="Unassembled WGS sequence"/>
</dbReference>
<dbReference type="AlphaFoldDB" id="A0A2S7YCC0"/>
<comment type="caution">
    <text evidence="1">The sequence shown here is derived from an EMBL/GenBank/DDBJ whole genome shotgun (WGS) entry which is preliminary data.</text>
</comment>
<gene>
    <name evidence="1" type="ORF">BB8028_0004g07690</name>
</gene>
<dbReference type="PANTHER" id="PTHR36978">
    <property type="entry name" value="P-LOOP CONTAINING NUCLEOTIDE TRIPHOSPHATE HYDROLASE"/>
    <property type="match status" value="1"/>
</dbReference>
<dbReference type="Pfam" id="PF17784">
    <property type="entry name" value="Sulfotransfer_4"/>
    <property type="match status" value="1"/>
</dbReference>
<evidence type="ECO:0000313" key="1">
    <source>
        <dbReference type="EMBL" id="PQK13838.1"/>
    </source>
</evidence>
<evidence type="ECO:0000313" key="2">
    <source>
        <dbReference type="Proteomes" id="UP000237441"/>
    </source>
</evidence>
<name>A0A2S7YCC0_BEABA</name>
<protein>
    <recommendedName>
        <fullName evidence="3">NAD dependent epimerase/dehydratase</fullName>
    </recommendedName>
</protein>
<dbReference type="InterPro" id="IPR027417">
    <property type="entry name" value="P-loop_NTPase"/>
</dbReference>
<dbReference type="InterPro" id="IPR040632">
    <property type="entry name" value="Sulfotransfer_4"/>
</dbReference>